<comment type="caution">
    <text evidence="4">The sequence shown here is derived from an EMBL/GenBank/DDBJ whole genome shotgun (WGS) entry which is preliminary data.</text>
</comment>
<keyword evidence="2" id="KW-0012">Acyltransferase</keyword>
<name>A0A0F9W013_9ZZZZ</name>
<sequence>MIIELNVEHLALLTALEAQAKSGTSDSQMLAALGCHDTCVLGWWQDEQLQGYAIVARLPFEAELQAIGVLPQSRRSGAGYALMEAVLTKAQCWSSERLLLEVRAGNHSAIRLYQRSGFNEDGCRRGYYPAANGAAGREDALLMSRPLAAPLPAD</sequence>
<dbReference type="InterPro" id="IPR016181">
    <property type="entry name" value="Acyl_CoA_acyltransferase"/>
</dbReference>
<gene>
    <name evidence="4" type="ORF">LCGC14_0072280</name>
</gene>
<evidence type="ECO:0000313" key="4">
    <source>
        <dbReference type="EMBL" id="KKO05588.1"/>
    </source>
</evidence>
<keyword evidence="1" id="KW-0808">Transferase</keyword>
<dbReference type="PROSITE" id="PS51186">
    <property type="entry name" value="GNAT"/>
    <property type="match status" value="1"/>
</dbReference>
<dbReference type="AlphaFoldDB" id="A0A0F9W013"/>
<dbReference type="CDD" id="cd04301">
    <property type="entry name" value="NAT_SF"/>
    <property type="match status" value="1"/>
</dbReference>
<reference evidence="4" key="1">
    <citation type="journal article" date="2015" name="Nature">
        <title>Complex archaea that bridge the gap between prokaryotes and eukaryotes.</title>
        <authorList>
            <person name="Spang A."/>
            <person name="Saw J.H."/>
            <person name="Jorgensen S.L."/>
            <person name="Zaremba-Niedzwiedzka K."/>
            <person name="Martijn J."/>
            <person name="Lind A.E."/>
            <person name="van Eijk R."/>
            <person name="Schleper C."/>
            <person name="Guy L."/>
            <person name="Ettema T.J."/>
        </authorList>
    </citation>
    <scope>NUCLEOTIDE SEQUENCE</scope>
</reference>
<feature type="domain" description="N-acetyltransferase" evidence="3">
    <location>
        <begin position="1"/>
        <end position="148"/>
    </location>
</feature>
<evidence type="ECO:0000256" key="2">
    <source>
        <dbReference type="ARBA" id="ARBA00023315"/>
    </source>
</evidence>
<evidence type="ECO:0000259" key="3">
    <source>
        <dbReference type="PROSITE" id="PS51186"/>
    </source>
</evidence>
<dbReference type="PANTHER" id="PTHR43420:SF12">
    <property type="entry name" value="N-ACETYLTRANSFERASE DOMAIN-CONTAINING PROTEIN"/>
    <property type="match status" value="1"/>
</dbReference>
<accession>A0A0F9W013</accession>
<organism evidence="4">
    <name type="scientific">marine sediment metagenome</name>
    <dbReference type="NCBI Taxonomy" id="412755"/>
    <lineage>
        <taxon>unclassified sequences</taxon>
        <taxon>metagenomes</taxon>
        <taxon>ecological metagenomes</taxon>
    </lineage>
</organism>
<dbReference type="SUPFAM" id="SSF55729">
    <property type="entry name" value="Acyl-CoA N-acyltransferases (Nat)"/>
    <property type="match status" value="1"/>
</dbReference>
<dbReference type="Gene3D" id="3.40.630.30">
    <property type="match status" value="1"/>
</dbReference>
<dbReference type="GO" id="GO:0016747">
    <property type="term" value="F:acyltransferase activity, transferring groups other than amino-acyl groups"/>
    <property type="evidence" value="ECO:0007669"/>
    <property type="project" value="InterPro"/>
</dbReference>
<dbReference type="InterPro" id="IPR050680">
    <property type="entry name" value="YpeA/RimI_acetyltransf"/>
</dbReference>
<proteinExistence type="predicted"/>
<dbReference type="InterPro" id="IPR000182">
    <property type="entry name" value="GNAT_dom"/>
</dbReference>
<protein>
    <recommendedName>
        <fullName evidence="3">N-acetyltransferase domain-containing protein</fullName>
    </recommendedName>
</protein>
<dbReference type="Pfam" id="PF00583">
    <property type="entry name" value="Acetyltransf_1"/>
    <property type="match status" value="1"/>
</dbReference>
<dbReference type="PANTHER" id="PTHR43420">
    <property type="entry name" value="ACETYLTRANSFERASE"/>
    <property type="match status" value="1"/>
</dbReference>
<dbReference type="EMBL" id="LAZR01000018">
    <property type="protein sequence ID" value="KKO05588.1"/>
    <property type="molecule type" value="Genomic_DNA"/>
</dbReference>
<evidence type="ECO:0000256" key="1">
    <source>
        <dbReference type="ARBA" id="ARBA00022679"/>
    </source>
</evidence>